<sequence>MNFSLVIPTLNAGDKWIDLLKSIDSQSIKPQKTIIVDSGSTDNTVRLAVQHGFEVIEIPKTEFNHGKTRQLLVDRSGNVDVCVFLTQDAILADVDSIKNITAVFNDNLVGMAYGRQLPHKNAKPLEIHARLFNYPDKSNLISIEDQPELGFKAFFSSNSFSAYRKSALLEIGGFPTNSIMGEDAIVAAKMLKAGFKKAYVANATVYHSHSYTLAEEFRRYFDTRVFHEQNIWMLQEYGKPTGEGFKFIQSEIKYVLKNSPLSIFKSVSSIFAKLLGYNSGRYYRKMSVKTLKKLSMHGFYWNK</sequence>
<dbReference type="InterPro" id="IPR050834">
    <property type="entry name" value="Glycosyltransf_2"/>
</dbReference>
<comment type="caution">
    <text evidence="2">The sequence shown here is derived from an EMBL/GenBank/DDBJ whole genome shotgun (WGS) entry which is preliminary data.</text>
</comment>
<dbReference type="InterPro" id="IPR001173">
    <property type="entry name" value="Glyco_trans_2-like"/>
</dbReference>
<keyword evidence="2" id="KW-0808">Transferase</keyword>
<dbReference type="PANTHER" id="PTHR43685">
    <property type="entry name" value="GLYCOSYLTRANSFERASE"/>
    <property type="match status" value="1"/>
</dbReference>
<dbReference type="AlphaFoldDB" id="A0A563UIL0"/>
<protein>
    <submittedName>
        <fullName evidence="2">Glycosyltransferase family 2 protein</fullName>
    </submittedName>
</protein>
<dbReference type="RefSeq" id="WP_146380078.1">
    <property type="nucleotide sequence ID" value="NZ_VOEJ01000001.1"/>
</dbReference>
<accession>A0A563UIL0</accession>
<feature type="domain" description="Glycosyltransferase 2-like" evidence="1">
    <location>
        <begin position="4"/>
        <end position="171"/>
    </location>
</feature>
<name>A0A563UIL0_9SPHI</name>
<dbReference type="PANTHER" id="PTHR43685:SF13">
    <property type="entry name" value="O ANTIGEN BIOSYNTHESIS RHAMNOSYLTRANSFERASE RFBN"/>
    <property type="match status" value="1"/>
</dbReference>
<evidence type="ECO:0000259" key="1">
    <source>
        <dbReference type="Pfam" id="PF00535"/>
    </source>
</evidence>
<dbReference type="Pfam" id="PF00535">
    <property type="entry name" value="Glycos_transf_2"/>
    <property type="match status" value="1"/>
</dbReference>
<dbReference type="GO" id="GO:0016740">
    <property type="term" value="F:transferase activity"/>
    <property type="evidence" value="ECO:0007669"/>
    <property type="project" value="UniProtKB-KW"/>
</dbReference>
<evidence type="ECO:0000313" key="3">
    <source>
        <dbReference type="Proteomes" id="UP000320042"/>
    </source>
</evidence>
<reference evidence="2 3" key="1">
    <citation type="submission" date="2019-07" db="EMBL/GenBank/DDBJ databases">
        <authorList>
            <person name="Kim J."/>
        </authorList>
    </citation>
    <scope>NUCLEOTIDE SEQUENCE [LARGE SCALE GENOMIC DNA]</scope>
    <source>
        <strain evidence="3">dk17</strain>
    </source>
</reference>
<dbReference type="GO" id="GO:0044010">
    <property type="term" value="P:single-species biofilm formation"/>
    <property type="evidence" value="ECO:0007669"/>
    <property type="project" value="TreeGrafter"/>
</dbReference>
<organism evidence="2 3">
    <name type="scientific">Mucilaginibacter pallidiroseus</name>
    <dbReference type="NCBI Taxonomy" id="2599295"/>
    <lineage>
        <taxon>Bacteria</taxon>
        <taxon>Pseudomonadati</taxon>
        <taxon>Bacteroidota</taxon>
        <taxon>Sphingobacteriia</taxon>
        <taxon>Sphingobacteriales</taxon>
        <taxon>Sphingobacteriaceae</taxon>
        <taxon>Mucilaginibacter</taxon>
    </lineage>
</organism>
<proteinExistence type="predicted"/>
<dbReference type="Proteomes" id="UP000320042">
    <property type="component" value="Unassembled WGS sequence"/>
</dbReference>
<dbReference type="OrthoDB" id="9790005at2"/>
<dbReference type="EMBL" id="VOEJ01000001">
    <property type="protein sequence ID" value="TWR31181.1"/>
    <property type="molecule type" value="Genomic_DNA"/>
</dbReference>
<evidence type="ECO:0000313" key="2">
    <source>
        <dbReference type="EMBL" id="TWR31181.1"/>
    </source>
</evidence>
<dbReference type="Gene3D" id="3.90.550.10">
    <property type="entry name" value="Spore Coat Polysaccharide Biosynthesis Protein SpsA, Chain A"/>
    <property type="match status" value="1"/>
</dbReference>
<keyword evidence="3" id="KW-1185">Reference proteome</keyword>
<dbReference type="SUPFAM" id="SSF53448">
    <property type="entry name" value="Nucleotide-diphospho-sugar transferases"/>
    <property type="match status" value="1"/>
</dbReference>
<dbReference type="InterPro" id="IPR029044">
    <property type="entry name" value="Nucleotide-diphossugar_trans"/>
</dbReference>
<gene>
    <name evidence="2" type="ORF">FPZ43_01505</name>
</gene>